<accession>A0ABR5SEN7</accession>
<dbReference type="SUPFAM" id="SSF53756">
    <property type="entry name" value="UDP-Glycosyltransferase/glycogen phosphorylase"/>
    <property type="match status" value="1"/>
</dbReference>
<evidence type="ECO:0000313" key="3">
    <source>
        <dbReference type="EMBL" id="KWT84954.1"/>
    </source>
</evidence>
<evidence type="ECO:0000259" key="1">
    <source>
        <dbReference type="Pfam" id="PF00534"/>
    </source>
</evidence>
<feature type="domain" description="Glycosyl transferase family 1" evidence="1">
    <location>
        <begin position="196"/>
        <end position="359"/>
    </location>
</feature>
<dbReference type="GO" id="GO:0102335">
    <property type="term" value="F:N,N'-diacetylbacillosaminyl-diphospho-undecaprenol alpha-1,3-N-acetylgalactosaminyltransferase activity"/>
    <property type="evidence" value="ECO:0007669"/>
    <property type="project" value="UniProtKB-EC"/>
</dbReference>
<proteinExistence type="predicted"/>
<dbReference type="Proteomes" id="UP000060487">
    <property type="component" value="Unassembled WGS sequence"/>
</dbReference>
<dbReference type="Pfam" id="PF00534">
    <property type="entry name" value="Glycos_transf_1"/>
    <property type="match status" value="1"/>
</dbReference>
<comment type="caution">
    <text evidence="3">The sequence shown here is derived from an EMBL/GenBank/DDBJ whole genome shotgun (WGS) entry which is preliminary data.</text>
</comment>
<dbReference type="CDD" id="cd03808">
    <property type="entry name" value="GT4_CapM-like"/>
    <property type="match status" value="1"/>
</dbReference>
<dbReference type="EMBL" id="LNQR01000067">
    <property type="protein sequence ID" value="KWT84954.1"/>
    <property type="molecule type" value="Genomic_DNA"/>
</dbReference>
<dbReference type="InterPro" id="IPR001296">
    <property type="entry name" value="Glyco_trans_1"/>
</dbReference>
<feature type="domain" description="Glycosyltransferase subfamily 4-like N-terminal" evidence="2">
    <location>
        <begin position="2"/>
        <end position="144"/>
    </location>
</feature>
<keyword evidence="3" id="KW-0808">Transferase</keyword>
<organism evidence="3 4">
    <name type="scientific">Candidatus Magnetominusculus xianensis</name>
    <dbReference type="NCBI Taxonomy" id="1748249"/>
    <lineage>
        <taxon>Bacteria</taxon>
        <taxon>Pseudomonadati</taxon>
        <taxon>Nitrospirota</taxon>
        <taxon>Nitrospiria</taxon>
        <taxon>Nitrospirales</taxon>
        <taxon>Nitrospiraceae</taxon>
        <taxon>Candidatus Magnetominusculus</taxon>
    </lineage>
</organism>
<dbReference type="InterPro" id="IPR028098">
    <property type="entry name" value="Glyco_trans_4-like_N"/>
</dbReference>
<dbReference type="EC" id="2.4.1.290" evidence="3"/>
<reference evidence="3 4" key="1">
    <citation type="submission" date="2015-11" db="EMBL/GenBank/DDBJ databases">
        <authorList>
            <person name="Lin W."/>
        </authorList>
    </citation>
    <scope>NUCLEOTIDE SEQUENCE [LARGE SCALE GENOMIC DNA]</scope>
    <source>
        <strain evidence="3 4">HCH-1</strain>
    </source>
</reference>
<dbReference type="PANTHER" id="PTHR12526">
    <property type="entry name" value="GLYCOSYLTRANSFERASE"/>
    <property type="match status" value="1"/>
</dbReference>
<gene>
    <name evidence="3" type="ORF">ASN18_1884</name>
</gene>
<dbReference type="Pfam" id="PF13477">
    <property type="entry name" value="Glyco_trans_4_2"/>
    <property type="match status" value="1"/>
</dbReference>
<dbReference type="PANTHER" id="PTHR12526:SF638">
    <property type="entry name" value="SPORE COAT PROTEIN SA"/>
    <property type="match status" value="1"/>
</dbReference>
<evidence type="ECO:0000259" key="2">
    <source>
        <dbReference type="Pfam" id="PF13477"/>
    </source>
</evidence>
<keyword evidence="4" id="KW-1185">Reference proteome</keyword>
<name>A0ABR5SEN7_9BACT</name>
<dbReference type="RefSeq" id="WP_085052497.1">
    <property type="nucleotide sequence ID" value="NZ_LNQR01000067.1"/>
</dbReference>
<keyword evidence="3" id="KW-0328">Glycosyltransferase</keyword>
<evidence type="ECO:0000313" key="4">
    <source>
        <dbReference type="Proteomes" id="UP000060487"/>
    </source>
</evidence>
<sequence length="383" mass="43446">MKIAFVATSAANIYLFKRKWIKALAAEGHDVYAVVPEDSFTDKLKDEKIQMISYNIVRGSLNPLTEIATFMELLRIFMKERFDVVHTFSHKPNIYGTIAAKLCRVGIVVNHIEGLGYIYTENNLKTIGLRYMLSVFYRISSKIIDRIVLSNYEERKAFENIMPLEKVVVVRGAGVDVNYFSAENVNITVSNELKLQYSITDESIVIMIIARLLYHKGIREFVEAANELSRQRDGLLFLVVGGVDRENPSYVTEDFINETSKNKSIIFLGERFDVREILSLSHIFVLPSYREGTSQTILEAMSMGKPIITTETPGCSHTVDHMVTGIKILPKDTKSLVSALELLIDNRSLRESMGAASRQKTVSEFSSDIIISEILKVYKELYK</sequence>
<dbReference type="Gene3D" id="3.40.50.2000">
    <property type="entry name" value="Glycogen Phosphorylase B"/>
    <property type="match status" value="2"/>
</dbReference>
<protein>
    <submittedName>
        <fullName evidence="3">Glycosyl transferase family</fullName>
        <ecNumber evidence="3">2.4.1.290</ecNumber>
    </submittedName>
</protein>